<name>A0A9W8EHN4_9FUNG</name>
<protein>
    <recommendedName>
        <fullName evidence="4">Acyltransferase</fullName>
    </recommendedName>
</protein>
<dbReference type="GO" id="GO:0016747">
    <property type="term" value="F:acyltransferase activity, transferring groups other than amino-acyl groups"/>
    <property type="evidence" value="ECO:0007669"/>
    <property type="project" value="TreeGrafter"/>
</dbReference>
<dbReference type="PANTHER" id="PTHR31642:SF310">
    <property type="entry name" value="FATTY ALCOHOL:CAFFEOYL-COA ACYLTRANSFERASE"/>
    <property type="match status" value="1"/>
</dbReference>
<accession>A0A9W8EHN4</accession>
<dbReference type="Pfam" id="PF02458">
    <property type="entry name" value="Transferase"/>
    <property type="match status" value="1"/>
</dbReference>
<comment type="caution">
    <text evidence="2">The sequence shown here is derived from an EMBL/GenBank/DDBJ whole genome shotgun (WGS) entry which is preliminary data.</text>
</comment>
<evidence type="ECO:0000256" key="1">
    <source>
        <dbReference type="ARBA" id="ARBA00022679"/>
    </source>
</evidence>
<sequence>MYAPAHNKVSRFAAGLSVQNQEFELPGIDSAQGDADINYAFFFSPARRYKKRKLPIGRLKVSLISTVQQFPIMLGHVATTNNGGPGVKIVVDSSNINWPDITEAAVSNMTIASLQRAGFAWAQWPPVAHTVDLAQRSSSPMLALHVVRYRCGGISVHTKVRHLIVDAKGAWRFYHAWAQACQALCGKSSKQMLTPQKNSQAQEHNRFAINSRLATPPVPGRELDSATSTVANHMHQMSQFFDSIIERRLRTDNADSVDTIRYRVRKLRLSRDSASRLKAVHGRLSQCSPENSLFVRANNITYVSTNDLISAMLWRAITRAHQALRPSDPHTCMMLACDVRGRIGITPTYTGNASFPLIINMSRHQMLQHTVTDTATLIRQKIDMLSPAYAQQMMEFMASADSLQRLISMFHPQNSFFSASVLSGFSMYDMADFGFGKPAHIDIPPYLSPGFSMWIPAHPAAQSGLEATINISLCEDVFQLMLKDAELCEYFEII</sequence>
<dbReference type="GO" id="GO:0044550">
    <property type="term" value="P:secondary metabolite biosynthetic process"/>
    <property type="evidence" value="ECO:0007669"/>
    <property type="project" value="TreeGrafter"/>
</dbReference>
<dbReference type="Proteomes" id="UP001150907">
    <property type="component" value="Unassembled WGS sequence"/>
</dbReference>
<dbReference type="InterPro" id="IPR050317">
    <property type="entry name" value="Plant_Fungal_Acyltransferase"/>
</dbReference>
<dbReference type="SUPFAM" id="SSF52777">
    <property type="entry name" value="CoA-dependent acyltransferases"/>
    <property type="match status" value="1"/>
</dbReference>
<evidence type="ECO:0000313" key="2">
    <source>
        <dbReference type="EMBL" id="KAJ2001023.1"/>
    </source>
</evidence>
<dbReference type="PANTHER" id="PTHR31642">
    <property type="entry name" value="TRICHOTHECENE 3-O-ACETYLTRANSFERASE"/>
    <property type="match status" value="1"/>
</dbReference>
<dbReference type="InterPro" id="IPR023213">
    <property type="entry name" value="CAT-like_dom_sf"/>
</dbReference>
<keyword evidence="1" id="KW-0808">Transferase</keyword>
<dbReference type="OrthoDB" id="671439at2759"/>
<reference evidence="2" key="1">
    <citation type="submission" date="2022-07" db="EMBL/GenBank/DDBJ databases">
        <title>Phylogenomic reconstructions and comparative analyses of Kickxellomycotina fungi.</title>
        <authorList>
            <person name="Reynolds N.K."/>
            <person name="Stajich J.E."/>
            <person name="Barry K."/>
            <person name="Grigoriev I.V."/>
            <person name="Crous P."/>
            <person name="Smith M.E."/>
        </authorList>
    </citation>
    <scope>NUCLEOTIDE SEQUENCE</scope>
    <source>
        <strain evidence="2">IMI 214461</strain>
    </source>
</reference>
<evidence type="ECO:0000313" key="3">
    <source>
        <dbReference type="Proteomes" id="UP001150907"/>
    </source>
</evidence>
<keyword evidence="3" id="KW-1185">Reference proteome</keyword>
<dbReference type="EMBL" id="JANBQF010000456">
    <property type="protein sequence ID" value="KAJ2001023.1"/>
    <property type="molecule type" value="Genomic_DNA"/>
</dbReference>
<gene>
    <name evidence="2" type="ORF">H4R26_004343</name>
</gene>
<proteinExistence type="predicted"/>
<organism evidence="2 3">
    <name type="scientific">Coemansia thaxteri</name>
    <dbReference type="NCBI Taxonomy" id="2663907"/>
    <lineage>
        <taxon>Eukaryota</taxon>
        <taxon>Fungi</taxon>
        <taxon>Fungi incertae sedis</taxon>
        <taxon>Zoopagomycota</taxon>
        <taxon>Kickxellomycotina</taxon>
        <taxon>Kickxellomycetes</taxon>
        <taxon>Kickxellales</taxon>
        <taxon>Kickxellaceae</taxon>
        <taxon>Coemansia</taxon>
    </lineage>
</organism>
<dbReference type="AlphaFoldDB" id="A0A9W8EHN4"/>
<dbReference type="Gene3D" id="3.30.559.10">
    <property type="entry name" value="Chloramphenicol acetyltransferase-like domain"/>
    <property type="match status" value="2"/>
</dbReference>
<evidence type="ECO:0008006" key="4">
    <source>
        <dbReference type="Google" id="ProtNLM"/>
    </source>
</evidence>